<keyword evidence="3" id="KW-1185">Reference proteome</keyword>
<accession>A0A841TTP2</accession>
<dbReference type="InterPro" id="IPR037401">
    <property type="entry name" value="SnoaL-like"/>
</dbReference>
<dbReference type="Proteomes" id="UP000553776">
    <property type="component" value="Unassembled WGS sequence"/>
</dbReference>
<dbReference type="RefSeq" id="WP_185134479.1">
    <property type="nucleotide sequence ID" value="NZ_JACJVR010000011.1"/>
</dbReference>
<comment type="caution">
    <text evidence="2">The sequence shown here is derived from an EMBL/GenBank/DDBJ whole genome shotgun (WGS) entry which is preliminary data.</text>
</comment>
<name>A0A841TTP2_9BACL</name>
<proteinExistence type="predicted"/>
<evidence type="ECO:0000313" key="3">
    <source>
        <dbReference type="Proteomes" id="UP000553776"/>
    </source>
</evidence>
<feature type="domain" description="SnoaL-like" evidence="1">
    <location>
        <begin position="11"/>
        <end position="121"/>
    </location>
</feature>
<dbReference type="SUPFAM" id="SSF54427">
    <property type="entry name" value="NTF2-like"/>
    <property type="match status" value="1"/>
</dbReference>
<dbReference type="InterPro" id="IPR032710">
    <property type="entry name" value="NTF2-like_dom_sf"/>
</dbReference>
<gene>
    <name evidence="2" type="ORF">H7B90_03440</name>
</gene>
<evidence type="ECO:0000259" key="1">
    <source>
        <dbReference type="Pfam" id="PF12680"/>
    </source>
</evidence>
<dbReference type="EMBL" id="JACJVR010000011">
    <property type="protein sequence ID" value="MBB6690448.1"/>
    <property type="molecule type" value="Genomic_DNA"/>
</dbReference>
<dbReference type="Gene3D" id="3.10.450.50">
    <property type="match status" value="1"/>
</dbReference>
<organism evidence="2 3">
    <name type="scientific">Cohnella xylanilytica</name>
    <dbReference type="NCBI Taxonomy" id="557555"/>
    <lineage>
        <taxon>Bacteria</taxon>
        <taxon>Bacillati</taxon>
        <taxon>Bacillota</taxon>
        <taxon>Bacilli</taxon>
        <taxon>Bacillales</taxon>
        <taxon>Paenibacillaceae</taxon>
        <taxon>Cohnella</taxon>
    </lineage>
</organism>
<protein>
    <submittedName>
        <fullName evidence="2">Nuclear transport factor 2 family protein</fullName>
    </submittedName>
</protein>
<dbReference type="Pfam" id="PF12680">
    <property type="entry name" value="SnoaL_2"/>
    <property type="match status" value="1"/>
</dbReference>
<sequence length="127" mass="14355">MNDNEMSNLITSYIEAYNDFDVEGMLRLLHEKVVFRNISNGVVDTETKGIEEFRMLAEQSAKLFAQRRQTIKEMTIDGDRAEIEIDYVGTPAIDLPNGLKAGETIRLGGKSIFYVKNGKIIVLEDHS</sequence>
<reference evidence="2 3" key="1">
    <citation type="submission" date="2020-08" db="EMBL/GenBank/DDBJ databases">
        <title>Cohnella phylogeny.</title>
        <authorList>
            <person name="Dunlap C."/>
        </authorList>
    </citation>
    <scope>NUCLEOTIDE SEQUENCE [LARGE SCALE GENOMIC DNA]</scope>
    <source>
        <strain evidence="2 3">DSM 25239</strain>
    </source>
</reference>
<dbReference type="AlphaFoldDB" id="A0A841TTP2"/>
<evidence type="ECO:0000313" key="2">
    <source>
        <dbReference type="EMBL" id="MBB6690448.1"/>
    </source>
</evidence>